<proteinExistence type="inferred from homology"/>
<dbReference type="InterPro" id="IPR036976">
    <property type="entry name" value="RimM_N_sf"/>
</dbReference>
<gene>
    <name evidence="5" type="primary">rimM</name>
    <name evidence="8" type="ORF">FPPX45A23_0002</name>
</gene>
<sequence length="172" mass="20058">MSFAPQSNEKKLLVGKINGFFGIQGWVKVFSYTEPRVNILSYTPWSIDLDGELKKIEIKTGREQSKTIVAHIKGIDTREESQKLIGKDIYIDKEQLPKLKKGEYYWHELIGFEVLNQDKEKFGLVDYFVETGSNNVLVVKGKKERWIPYIKPYLVSVDSFNKVIFVDWDKDF</sequence>
<accession>D0U528</accession>
<keyword evidence="1 5" id="KW-0963">Cytoplasm</keyword>
<dbReference type="EMBL" id="GQ369726">
    <property type="protein sequence ID" value="ACX30603.1"/>
    <property type="molecule type" value="Genomic_DNA"/>
</dbReference>
<evidence type="ECO:0000313" key="8">
    <source>
        <dbReference type="EMBL" id="ACX30603.1"/>
    </source>
</evidence>
<dbReference type="InterPro" id="IPR009000">
    <property type="entry name" value="Transl_B-barrel_sf"/>
</dbReference>
<dbReference type="HAMAP" id="MF_00014">
    <property type="entry name" value="Ribosome_mat_RimM"/>
    <property type="match status" value="1"/>
</dbReference>
<dbReference type="GO" id="GO:0006364">
    <property type="term" value="P:rRNA processing"/>
    <property type="evidence" value="ECO:0007669"/>
    <property type="project" value="UniProtKB-UniRule"/>
</dbReference>
<dbReference type="GO" id="GO:0043022">
    <property type="term" value="F:ribosome binding"/>
    <property type="evidence" value="ECO:0007669"/>
    <property type="project" value="InterPro"/>
</dbReference>
<evidence type="ECO:0000256" key="1">
    <source>
        <dbReference type="ARBA" id="ARBA00022490"/>
    </source>
</evidence>
<feature type="domain" description="RimM N-terminal" evidence="6">
    <location>
        <begin position="14"/>
        <end position="95"/>
    </location>
</feature>
<comment type="similarity">
    <text evidence="5">Belongs to the RimM family.</text>
</comment>
<dbReference type="Gene3D" id="2.40.30.60">
    <property type="entry name" value="RimM"/>
    <property type="match status" value="1"/>
</dbReference>
<dbReference type="NCBIfam" id="TIGR02273">
    <property type="entry name" value="16S_RimM"/>
    <property type="match status" value="1"/>
</dbReference>
<reference evidence="8" key="1">
    <citation type="journal article" date="2009" name="Science">
        <title>Metagenome of a versatile chemolithoautotroph from expanding oceanic dead zones.</title>
        <authorList>
            <person name="Walsh D.A."/>
            <person name="Zaikova E."/>
            <person name="Howes C.L."/>
            <person name="Song Y.C."/>
            <person name="Wright J.J."/>
            <person name="Tringe S.G."/>
            <person name="Tortell P.D."/>
            <person name="Hallam S.J."/>
        </authorList>
    </citation>
    <scope>NUCLEOTIDE SEQUENCE</scope>
</reference>
<dbReference type="GO" id="GO:0005840">
    <property type="term" value="C:ribosome"/>
    <property type="evidence" value="ECO:0007669"/>
    <property type="project" value="InterPro"/>
</dbReference>
<dbReference type="PANTHER" id="PTHR33692:SF1">
    <property type="entry name" value="RIBOSOME MATURATION FACTOR RIMM"/>
    <property type="match status" value="1"/>
</dbReference>
<comment type="subcellular location">
    <subcellularLocation>
        <location evidence="5">Cytoplasm</location>
    </subcellularLocation>
</comment>
<dbReference type="InterPro" id="IPR002676">
    <property type="entry name" value="RimM_N"/>
</dbReference>
<keyword evidence="3 5" id="KW-0698">rRNA processing</keyword>
<protein>
    <recommendedName>
        <fullName evidence="5">Ribosome maturation factor RimM</fullName>
    </recommendedName>
</protein>
<comment type="domain">
    <text evidence="5">The PRC barrel domain binds ribosomal protein uS19.</text>
</comment>
<dbReference type="SUPFAM" id="SSF50447">
    <property type="entry name" value="Translation proteins"/>
    <property type="match status" value="1"/>
</dbReference>
<dbReference type="SUPFAM" id="SSF50346">
    <property type="entry name" value="PRC-barrel domain"/>
    <property type="match status" value="1"/>
</dbReference>
<evidence type="ECO:0000259" key="6">
    <source>
        <dbReference type="Pfam" id="PF01782"/>
    </source>
</evidence>
<dbReference type="InterPro" id="IPR011961">
    <property type="entry name" value="RimM"/>
</dbReference>
<evidence type="ECO:0000259" key="7">
    <source>
        <dbReference type="Pfam" id="PF24986"/>
    </source>
</evidence>
<dbReference type="AlphaFoldDB" id="D0U528"/>
<feature type="domain" description="Ribosome maturation factor RimM PRC barrel" evidence="7">
    <location>
        <begin position="106"/>
        <end position="171"/>
    </location>
</feature>
<evidence type="ECO:0000256" key="3">
    <source>
        <dbReference type="ARBA" id="ARBA00022552"/>
    </source>
</evidence>
<dbReference type="Gene3D" id="2.30.30.240">
    <property type="entry name" value="PRC-barrel domain"/>
    <property type="match status" value="1"/>
</dbReference>
<comment type="function">
    <text evidence="5">An accessory protein needed during the final step in the assembly of 30S ribosomal subunit, possibly for assembly of the head region. Essential for efficient processing of 16S rRNA. May be needed both before and after RbfA during the maturation of 16S rRNA. It has affinity for free ribosomal 30S subunits but not for 70S ribosomes.</text>
</comment>
<dbReference type="PANTHER" id="PTHR33692">
    <property type="entry name" value="RIBOSOME MATURATION FACTOR RIMM"/>
    <property type="match status" value="1"/>
</dbReference>
<keyword evidence="4 5" id="KW-0143">Chaperone</keyword>
<comment type="subunit">
    <text evidence="5">Binds ribosomal protein uS19.</text>
</comment>
<dbReference type="Pfam" id="PF01782">
    <property type="entry name" value="RimM"/>
    <property type="match status" value="1"/>
</dbReference>
<dbReference type="GO" id="GO:0042274">
    <property type="term" value="P:ribosomal small subunit biogenesis"/>
    <property type="evidence" value="ECO:0007669"/>
    <property type="project" value="UniProtKB-UniRule"/>
</dbReference>
<dbReference type="InterPro" id="IPR056792">
    <property type="entry name" value="PRC_RimM"/>
</dbReference>
<evidence type="ECO:0000256" key="5">
    <source>
        <dbReference type="HAMAP-Rule" id="MF_00014"/>
    </source>
</evidence>
<evidence type="ECO:0000256" key="2">
    <source>
        <dbReference type="ARBA" id="ARBA00022517"/>
    </source>
</evidence>
<dbReference type="InterPro" id="IPR011033">
    <property type="entry name" value="PRC_barrel-like_sf"/>
</dbReference>
<dbReference type="GO" id="GO:0005737">
    <property type="term" value="C:cytoplasm"/>
    <property type="evidence" value="ECO:0007669"/>
    <property type="project" value="UniProtKB-SubCell"/>
</dbReference>
<organism evidence="8">
    <name type="scientific">uncultured bacterium ARCTIC96BD-19</name>
    <dbReference type="NCBI Taxonomy" id="672407"/>
    <lineage>
        <taxon>Bacteria</taxon>
        <taxon>environmental samples</taxon>
    </lineage>
</organism>
<dbReference type="Pfam" id="PF24986">
    <property type="entry name" value="PRC_RimM"/>
    <property type="match status" value="1"/>
</dbReference>
<keyword evidence="2 5" id="KW-0690">Ribosome biogenesis</keyword>
<evidence type="ECO:0000256" key="4">
    <source>
        <dbReference type="ARBA" id="ARBA00023186"/>
    </source>
</evidence>
<name>D0U528_9BACT</name>